<keyword evidence="4" id="KW-1185">Reference proteome</keyword>
<evidence type="ECO:0000313" key="4">
    <source>
        <dbReference type="Proteomes" id="UP001166304"/>
    </source>
</evidence>
<gene>
    <name evidence="3" type="ORF">KTS37_14915</name>
</gene>
<comment type="caution">
    <text evidence="3">The sequence shown here is derived from an EMBL/GenBank/DDBJ whole genome shotgun (WGS) entry which is preliminary data.</text>
</comment>
<protein>
    <submittedName>
        <fullName evidence="3">Uncharacterized protein</fullName>
    </submittedName>
</protein>
<feature type="domain" description="DUF7552" evidence="2">
    <location>
        <begin position="5"/>
        <end position="78"/>
    </location>
</feature>
<dbReference type="Proteomes" id="UP001166304">
    <property type="component" value="Unassembled WGS sequence"/>
</dbReference>
<dbReference type="InterPro" id="IPR055973">
    <property type="entry name" value="DUF7551"/>
</dbReference>
<accession>A0AA41KLN6</accession>
<evidence type="ECO:0000259" key="1">
    <source>
        <dbReference type="Pfam" id="PF24420"/>
    </source>
</evidence>
<dbReference type="AlphaFoldDB" id="A0AA41KLN6"/>
<evidence type="ECO:0000259" key="2">
    <source>
        <dbReference type="Pfam" id="PF24422"/>
    </source>
</evidence>
<proteinExistence type="predicted"/>
<sequence length="274" mass="29254">MVGRTLADIRARLSELSVAVGPYRVVSARTGTPPLPVSGMQFPDRETAAEAASVATAYRSALRRYDPRLPVHDLIVCEGAFGTSAVSTASPSLPEYCHTIAGALFEVLSGRHRAVERAVMDSYLSAAEETENRERLCLAMLESMATALDTHLDPAEQADTLLDAAGQLPKKSPGPDPLRDALDALESAGLLDETAVEPAADGPGRRPRYVTLTNYRPSLSPSRCPVLPLVVELLRWTSVTPQVAEAERTDDGWRLLVSVAGDRPADGLSVVTAV</sequence>
<dbReference type="RefSeq" id="WP_162413832.1">
    <property type="nucleotide sequence ID" value="NZ_JAHQXE010000005.1"/>
</dbReference>
<evidence type="ECO:0000313" key="3">
    <source>
        <dbReference type="EMBL" id="MBV0903084.1"/>
    </source>
</evidence>
<dbReference type="EMBL" id="JAHQXE010000005">
    <property type="protein sequence ID" value="MBV0903084.1"/>
    <property type="molecule type" value="Genomic_DNA"/>
</dbReference>
<dbReference type="Pfam" id="PF24420">
    <property type="entry name" value="DUF7551"/>
    <property type="match status" value="1"/>
</dbReference>
<feature type="domain" description="DUF7551" evidence="1">
    <location>
        <begin position="94"/>
        <end position="272"/>
    </location>
</feature>
<reference evidence="3" key="1">
    <citation type="submission" date="2021-06" db="EMBL/GenBank/DDBJ databases">
        <title>New haloarchaea isolates fom saline soil.</title>
        <authorList>
            <person name="Duran-Viseras A."/>
            <person name="Sanchez-Porro C.S."/>
            <person name="Ventosa A."/>
        </authorList>
    </citation>
    <scope>NUCLEOTIDE SEQUENCE</scope>
    <source>
        <strain evidence="3">JCM 18369</strain>
    </source>
</reference>
<dbReference type="Pfam" id="PF24422">
    <property type="entry name" value="DUF7552"/>
    <property type="match status" value="1"/>
</dbReference>
<dbReference type="InterPro" id="IPR055974">
    <property type="entry name" value="DUF7552"/>
</dbReference>
<organism evidence="3 4">
    <name type="scientific">Haloarcula salina</name>
    <dbReference type="NCBI Taxonomy" id="1429914"/>
    <lineage>
        <taxon>Archaea</taxon>
        <taxon>Methanobacteriati</taxon>
        <taxon>Methanobacteriota</taxon>
        <taxon>Stenosarchaea group</taxon>
        <taxon>Halobacteria</taxon>
        <taxon>Halobacteriales</taxon>
        <taxon>Haloarculaceae</taxon>
        <taxon>Haloarcula</taxon>
    </lineage>
</organism>
<name>A0AA41KLN6_9EURY</name>